<dbReference type="PANTHER" id="PTHR30514">
    <property type="entry name" value="GLUCOKINASE"/>
    <property type="match status" value="1"/>
</dbReference>
<evidence type="ECO:0000256" key="3">
    <source>
        <dbReference type="ARBA" id="ARBA00023163"/>
    </source>
</evidence>
<reference evidence="6 7" key="1">
    <citation type="submission" date="2021-05" db="EMBL/GenBank/DDBJ databases">
        <title>Petroleum and Energy Research Collection (APPE): ex situ preservation of microbial diversity associated with the oil industry and exploitation of its biotechnological potential.</title>
        <authorList>
            <person name="Paixao C.T.M."/>
            <person name="Gomes M.B."/>
            <person name="Oliveira V.M."/>
        </authorList>
    </citation>
    <scope>NUCLEOTIDE SEQUENCE [LARGE SCALE GENOMIC DNA]</scope>
    <source>
        <strain evidence="6 7">LIT2</strain>
    </source>
</reference>
<evidence type="ECO:0000256" key="1">
    <source>
        <dbReference type="ARBA" id="ARBA00023015"/>
    </source>
</evidence>
<keyword evidence="7" id="KW-1185">Reference proteome</keyword>
<comment type="caution">
    <text evidence="6">The sequence shown here is derived from an EMBL/GenBank/DDBJ whole genome shotgun (WGS) entry which is preliminary data.</text>
</comment>
<dbReference type="PROSITE" id="PS51464">
    <property type="entry name" value="SIS"/>
    <property type="match status" value="1"/>
</dbReference>
<dbReference type="InterPro" id="IPR001347">
    <property type="entry name" value="SIS_dom"/>
</dbReference>
<dbReference type="InterPro" id="IPR036388">
    <property type="entry name" value="WH-like_DNA-bd_sf"/>
</dbReference>
<dbReference type="Pfam" id="PF01418">
    <property type="entry name" value="HTH_6"/>
    <property type="match status" value="1"/>
</dbReference>
<keyword evidence="3" id="KW-0804">Transcription</keyword>
<dbReference type="Proteomes" id="UP001319883">
    <property type="component" value="Unassembled WGS sequence"/>
</dbReference>
<evidence type="ECO:0000259" key="5">
    <source>
        <dbReference type="PROSITE" id="PS51464"/>
    </source>
</evidence>
<keyword evidence="1" id="KW-0805">Transcription regulation</keyword>
<dbReference type="SUPFAM" id="SSF53697">
    <property type="entry name" value="SIS domain"/>
    <property type="match status" value="1"/>
</dbReference>
<evidence type="ECO:0000256" key="2">
    <source>
        <dbReference type="ARBA" id="ARBA00023125"/>
    </source>
</evidence>
<keyword evidence="2" id="KW-0238">DNA-binding</keyword>
<protein>
    <submittedName>
        <fullName evidence="6">MurR/RpiR family transcriptional regulator</fullName>
    </submittedName>
</protein>
<dbReference type="CDD" id="cd05013">
    <property type="entry name" value="SIS_RpiR"/>
    <property type="match status" value="1"/>
</dbReference>
<feature type="domain" description="HTH rpiR-type" evidence="4">
    <location>
        <begin position="19"/>
        <end position="95"/>
    </location>
</feature>
<dbReference type="InterPro" id="IPR000281">
    <property type="entry name" value="HTH_RpiR"/>
</dbReference>
<dbReference type="InterPro" id="IPR035472">
    <property type="entry name" value="RpiR-like_SIS"/>
</dbReference>
<dbReference type="PROSITE" id="PS51071">
    <property type="entry name" value="HTH_RPIR"/>
    <property type="match status" value="1"/>
</dbReference>
<evidence type="ECO:0000313" key="6">
    <source>
        <dbReference type="EMBL" id="MBZ9566235.1"/>
    </source>
</evidence>
<proteinExistence type="predicted"/>
<dbReference type="EMBL" id="JAGXFD010000001">
    <property type="protein sequence ID" value="MBZ9566235.1"/>
    <property type="molecule type" value="Genomic_DNA"/>
</dbReference>
<dbReference type="Pfam" id="PF01380">
    <property type="entry name" value="SIS"/>
    <property type="match status" value="1"/>
</dbReference>
<dbReference type="InterPro" id="IPR046348">
    <property type="entry name" value="SIS_dom_sf"/>
</dbReference>
<dbReference type="SUPFAM" id="SSF46689">
    <property type="entry name" value="Homeodomain-like"/>
    <property type="match status" value="1"/>
</dbReference>
<evidence type="ECO:0000259" key="4">
    <source>
        <dbReference type="PROSITE" id="PS51071"/>
    </source>
</evidence>
<evidence type="ECO:0000313" key="7">
    <source>
        <dbReference type="Proteomes" id="UP001319883"/>
    </source>
</evidence>
<dbReference type="Gene3D" id="3.40.50.10490">
    <property type="entry name" value="Glucose-6-phosphate isomerase like protein, domain 1"/>
    <property type="match status" value="1"/>
</dbReference>
<dbReference type="Gene3D" id="1.10.10.10">
    <property type="entry name" value="Winged helix-like DNA-binding domain superfamily/Winged helix DNA-binding domain"/>
    <property type="match status" value="1"/>
</dbReference>
<dbReference type="InterPro" id="IPR009057">
    <property type="entry name" value="Homeodomain-like_sf"/>
</dbReference>
<sequence>MTMKQDAAPADFDTLQAWLPRLREGDAALPRLSPRALALLESLVAEPEQVGVSTISQLAERHRANASMLTRLSQALGFSGFKAFQALFRRDLTGSTFYSTRAERLLDFGETPAAEPGAFPDQALWQQEMANLSAAVSGLDAACLERAVERIRSARRVHVVGLRASYGAAHYLAYYLDYLRRDVQLVSSRAGVTVEQALHLDAGDLVIGIAFRPETRISVDYCRLAVEQGAGLIALTNHARSQLARLTDCTLTAPAEGPFFFNPMSSLFLLVELLLSRLAREMGSEAVAAIRRREALIARLTIE</sequence>
<name>A0ABS7WV43_9GAMM</name>
<dbReference type="InterPro" id="IPR047640">
    <property type="entry name" value="RpiR-like"/>
</dbReference>
<gene>
    <name evidence="6" type="ORF">KGQ91_00785</name>
</gene>
<feature type="domain" description="SIS" evidence="5">
    <location>
        <begin position="147"/>
        <end position="284"/>
    </location>
</feature>
<accession>A0ABS7WV43</accession>
<organism evidence="6 7">
    <name type="scientific">Modicisalibacter tunisiensis</name>
    <dbReference type="NCBI Taxonomy" id="390637"/>
    <lineage>
        <taxon>Bacteria</taxon>
        <taxon>Pseudomonadati</taxon>
        <taxon>Pseudomonadota</taxon>
        <taxon>Gammaproteobacteria</taxon>
        <taxon>Oceanospirillales</taxon>
        <taxon>Halomonadaceae</taxon>
        <taxon>Modicisalibacter</taxon>
    </lineage>
</organism>
<dbReference type="PANTHER" id="PTHR30514:SF18">
    <property type="entry name" value="RPIR-FAMILY TRANSCRIPTIONAL REGULATOR"/>
    <property type="match status" value="1"/>
</dbReference>